<gene>
    <name evidence="2" type="ORF">WA026_021596</name>
</gene>
<feature type="signal peptide" evidence="1">
    <location>
        <begin position="1"/>
        <end position="19"/>
    </location>
</feature>
<dbReference type="EMBL" id="JARQZJ010000107">
    <property type="protein sequence ID" value="KAK9887288.1"/>
    <property type="molecule type" value="Genomic_DNA"/>
</dbReference>
<dbReference type="SUPFAM" id="SSF47565">
    <property type="entry name" value="Insect pheromone/odorant-binding proteins"/>
    <property type="match status" value="1"/>
</dbReference>
<dbReference type="GO" id="GO:0005549">
    <property type="term" value="F:odorant binding"/>
    <property type="evidence" value="ECO:0007669"/>
    <property type="project" value="InterPro"/>
</dbReference>
<feature type="chain" id="PRO_5043856075" evidence="1">
    <location>
        <begin position="20"/>
        <end position="134"/>
    </location>
</feature>
<evidence type="ECO:0000313" key="2">
    <source>
        <dbReference type="EMBL" id="KAK9887288.1"/>
    </source>
</evidence>
<keyword evidence="3" id="KW-1185">Reference proteome</keyword>
<accession>A0AAW1UWU5</accession>
<sequence length="134" mass="15543">MQSFKLSFVLFATLMIVYGSPELDGNIKLFEECAVTNGFNDREKLMQIFEAIKNGDKKLQTLEIPQEFLCTERCFHEKMGLIEIGKFNLDKVKANKYMMLDIPADKIESYLNCLKEIEVTECEDLIKSLECRQI</sequence>
<dbReference type="InterPro" id="IPR036728">
    <property type="entry name" value="PBP_GOBP_sf"/>
</dbReference>
<organism evidence="2 3">
    <name type="scientific">Henosepilachna vigintioctopunctata</name>
    <dbReference type="NCBI Taxonomy" id="420089"/>
    <lineage>
        <taxon>Eukaryota</taxon>
        <taxon>Metazoa</taxon>
        <taxon>Ecdysozoa</taxon>
        <taxon>Arthropoda</taxon>
        <taxon>Hexapoda</taxon>
        <taxon>Insecta</taxon>
        <taxon>Pterygota</taxon>
        <taxon>Neoptera</taxon>
        <taxon>Endopterygota</taxon>
        <taxon>Coleoptera</taxon>
        <taxon>Polyphaga</taxon>
        <taxon>Cucujiformia</taxon>
        <taxon>Coccinelloidea</taxon>
        <taxon>Coccinellidae</taxon>
        <taxon>Epilachninae</taxon>
        <taxon>Epilachnini</taxon>
        <taxon>Henosepilachna</taxon>
    </lineage>
</organism>
<dbReference type="Proteomes" id="UP001431783">
    <property type="component" value="Unassembled WGS sequence"/>
</dbReference>
<protein>
    <submittedName>
        <fullName evidence="2">Uncharacterized protein</fullName>
    </submittedName>
</protein>
<evidence type="ECO:0000256" key="1">
    <source>
        <dbReference type="SAM" id="SignalP"/>
    </source>
</evidence>
<comment type="caution">
    <text evidence="2">The sequence shown here is derived from an EMBL/GenBank/DDBJ whole genome shotgun (WGS) entry which is preliminary data.</text>
</comment>
<proteinExistence type="predicted"/>
<evidence type="ECO:0000313" key="3">
    <source>
        <dbReference type="Proteomes" id="UP001431783"/>
    </source>
</evidence>
<name>A0AAW1UWU5_9CUCU</name>
<reference evidence="2 3" key="1">
    <citation type="submission" date="2023-03" db="EMBL/GenBank/DDBJ databases">
        <title>Genome insight into feeding habits of ladybird beetles.</title>
        <authorList>
            <person name="Li H.-S."/>
            <person name="Huang Y.-H."/>
            <person name="Pang H."/>
        </authorList>
    </citation>
    <scope>NUCLEOTIDE SEQUENCE [LARGE SCALE GENOMIC DNA]</scope>
    <source>
        <strain evidence="2">SYSU_2023b</strain>
        <tissue evidence="2">Whole body</tissue>
    </source>
</reference>
<dbReference type="Gene3D" id="1.10.238.20">
    <property type="entry name" value="Pheromone/general odorant binding protein domain"/>
    <property type="match status" value="1"/>
</dbReference>
<dbReference type="AlphaFoldDB" id="A0AAW1UWU5"/>
<keyword evidence="1" id="KW-0732">Signal</keyword>